<dbReference type="Proteomes" id="UP000800096">
    <property type="component" value="Unassembled WGS sequence"/>
</dbReference>
<keyword evidence="2" id="KW-1185">Reference proteome</keyword>
<protein>
    <submittedName>
        <fullName evidence="1">Uncharacterized protein</fullName>
    </submittedName>
</protein>
<proteinExistence type="predicted"/>
<organism evidence="1 2">
    <name type="scientific">Ampelomyces quisqualis</name>
    <name type="common">Powdery mildew agent</name>
    <dbReference type="NCBI Taxonomy" id="50730"/>
    <lineage>
        <taxon>Eukaryota</taxon>
        <taxon>Fungi</taxon>
        <taxon>Dikarya</taxon>
        <taxon>Ascomycota</taxon>
        <taxon>Pezizomycotina</taxon>
        <taxon>Dothideomycetes</taxon>
        <taxon>Pleosporomycetidae</taxon>
        <taxon>Pleosporales</taxon>
        <taxon>Pleosporineae</taxon>
        <taxon>Phaeosphaeriaceae</taxon>
        <taxon>Ampelomyces</taxon>
    </lineage>
</organism>
<name>A0A6A5QL99_AMPQU</name>
<reference evidence="1" key="1">
    <citation type="journal article" date="2020" name="Stud. Mycol.">
        <title>101 Dothideomycetes genomes: a test case for predicting lifestyles and emergence of pathogens.</title>
        <authorList>
            <person name="Haridas S."/>
            <person name="Albert R."/>
            <person name="Binder M."/>
            <person name="Bloem J."/>
            <person name="Labutti K."/>
            <person name="Salamov A."/>
            <person name="Andreopoulos B."/>
            <person name="Baker S."/>
            <person name="Barry K."/>
            <person name="Bills G."/>
            <person name="Bluhm B."/>
            <person name="Cannon C."/>
            <person name="Castanera R."/>
            <person name="Culley D."/>
            <person name="Daum C."/>
            <person name="Ezra D."/>
            <person name="Gonzalez J."/>
            <person name="Henrissat B."/>
            <person name="Kuo A."/>
            <person name="Liang C."/>
            <person name="Lipzen A."/>
            <person name="Lutzoni F."/>
            <person name="Magnuson J."/>
            <person name="Mondo S."/>
            <person name="Nolan M."/>
            <person name="Ohm R."/>
            <person name="Pangilinan J."/>
            <person name="Park H.-J."/>
            <person name="Ramirez L."/>
            <person name="Alfaro M."/>
            <person name="Sun H."/>
            <person name="Tritt A."/>
            <person name="Yoshinaga Y."/>
            <person name="Zwiers L.-H."/>
            <person name="Turgeon B."/>
            <person name="Goodwin S."/>
            <person name="Spatafora J."/>
            <person name="Crous P."/>
            <person name="Grigoriev I."/>
        </authorList>
    </citation>
    <scope>NUCLEOTIDE SEQUENCE</scope>
    <source>
        <strain evidence="1">HMLAC05119</strain>
    </source>
</reference>
<dbReference type="EMBL" id="ML979135">
    <property type="protein sequence ID" value="KAF1916112.1"/>
    <property type="molecule type" value="Genomic_DNA"/>
</dbReference>
<gene>
    <name evidence="1" type="ORF">BDU57DRAFT_217137</name>
</gene>
<accession>A0A6A5QL99</accession>
<evidence type="ECO:0000313" key="2">
    <source>
        <dbReference type="Proteomes" id="UP000800096"/>
    </source>
</evidence>
<evidence type="ECO:0000313" key="1">
    <source>
        <dbReference type="EMBL" id="KAF1916112.1"/>
    </source>
</evidence>
<sequence>MSIFCKCLAAVWGAGYGSEARGRIKAAQAAGAGAGWLHVQRRQKPHGGMCSSPPRPFTSPFCHCAVCVCSPSTSPVPVLLPRHPRPTLVWTPPLRLLCLGLVKGGFSLALPCRRSESLARLLSPILR</sequence>
<dbReference type="AlphaFoldDB" id="A0A6A5QL99"/>